<proteinExistence type="predicted"/>
<gene>
    <name evidence="3" type="ORF">ACFPN2_11335</name>
</gene>
<feature type="transmembrane region" description="Helical" evidence="2">
    <location>
        <begin position="387"/>
        <end position="411"/>
    </location>
</feature>
<feature type="transmembrane region" description="Helical" evidence="2">
    <location>
        <begin position="361"/>
        <end position="381"/>
    </location>
</feature>
<dbReference type="Gene3D" id="1.20.1640.10">
    <property type="entry name" value="Multidrug efflux transporter AcrB transmembrane domain"/>
    <property type="match status" value="2"/>
</dbReference>
<feature type="transmembrane region" description="Helical" evidence="2">
    <location>
        <begin position="547"/>
        <end position="567"/>
    </location>
</feature>
<feature type="transmembrane region" description="Helical" evidence="2">
    <location>
        <begin position="432"/>
        <end position="454"/>
    </location>
</feature>
<organism evidence="3 4">
    <name type="scientific">Steroidobacter flavus</name>
    <dbReference type="NCBI Taxonomy" id="1842136"/>
    <lineage>
        <taxon>Bacteria</taxon>
        <taxon>Pseudomonadati</taxon>
        <taxon>Pseudomonadota</taxon>
        <taxon>Gammaproteobacteria</taxon>
        <taxon>Steroidobacterales</taxon>
        <taxon>Steroidobacteraceae</taxon>
        <taxon>Steroidobacter</taxon>
    </lineage>
</organism>
<dbReference type="Proteomes" id="UP001595904">
    <property type="component" value="Unassembled WGS sequence"/>
</dbReference>
<dbReference type="Gene3D" id="3.30.70.1430">
    <property type="entry name" value="Multidrug efflux transporter AcrB pore domain"/>
    <property type="match status" value="2"/>
</dbReference>
<feature type="transmembrane region" description="Helical" evidence="2">
    <location>
        <begin position="1003"/>
        <end position="1028"/>
    </location>
</feature>
<dbReference type="PANTHER" id="PTHR32063">
    <property type="match status" value="1"/>
</dbReference>
<dbReference type="Gene3D" id="3.30.70.1440">
    <property type="entry name" value="Multidrug efflux transporter AcrB pore domain"/>
    <property type="match status" value="1"/>
</dbReference>
<feature type="compositionally biased region" description="Basic and acidic residues" evidence="1">
    <location>
        <begin position="1041"/>
        <end position="1056"/>
    </location>
</feature>
<dbReference type="PRINTS" id="PR00702">
    <property type="entry name" value="ACRIFLAVINRP"/>
</dbReference>
<dbReference type="InterPro" id="IPR027463">
    <property type="entry name" value="AcrB_DN_DC_subdom"/>
</dbReference>
<evidence type="ECO:0000256" key="1">
    <source>
        <dbReference type="SAM" id="MobiDB-lite"/>
    </source>
</evidence>
<feature type="transmembrane region" description="Helical" evidence="2">
    <location>
        <begin position="12"/>
        <end position="32"/>
    </location>
</feature>
<feature type="transmembrane region" description="Helical" evidence="2">
    <location>
        <begin position="897"/>
        <end position="916"/>
    </location>
</feature>
<evidence type="ECO:0000313" key="4">
    <source>
        <dbReference type="Proteomes" id="UP001595904"/>
    </source>
</evidence>
<sequence length="1070" mass="116880">MWITKTSINQPVFATMVMLALVVLGFYSYRLLPVEQMPEINVPQAFVSVSYPGASPEAIENDVIKPLENVINSVEGVKNIYGTAREGNAFLMIDFRMEVDSVAATQEVRDKVAQIRSSLPREVREPTISRATNDSSTEPVVSLVVYSTTRSLREVSTLVDQQIVKRLQNSYGVGNVSTGGAVERQVQIFLRPEQLQSFRVGVDQVVAAVRAANQDLPAGMISRGPTEQLVRVEGKMKNPRDFERIIVANQGGAPVYLHQVADIVDGEAEEQSISRMNGLRSVSLDVYKVQAANMVEVGKGVDEAVADLTSRLPPDIVIRTLWSDAKFIEGSLDRVKETIIEGALLTILIVFLFLHSWRSTVITGLTLPISVVASFTALHAFGFTLNFMTLMALSLCIGLLIDDAIVVRENIVRHADMGKSHRQAALEGTSEIGLAVMATTFAILAVFIPVAFMSGIIGKFFLPFGITVAVAVMVSLFVSFTLDPMLSSVWPDPSEGRFRRVPWLGKVMERVESVIDYAHRVYDKLLRWALSGRRYGITRRASVSPRALLLVIAGLSFFGSFAIVPLVGTEFVPQQDEGIMFMRMNTPIGSSLEYTDAKIRDAEDAIREIDGVDSILTTVGTDEGRNYARVRILLKDKMLFKRPPQKQIEEQIRNRLSNMAGLSLTVQGQNQPVVISILGPENAKLTELSQDLMKRLSTIPGIADLESSERGANPTIAVRIKNELASDLGLTTQSIGNALRPLIAGDQISTWLGPDGQDYDVIVQLPKQRREIVSDLGDLYVTSTRVDANGNPMLVPIRQIADFVETTSPQQIKRLNLQRRITIYGNAQGRPSGDVGTDAEKIVKAMQLPPGYRFDVSGAQQEMNETSAAAGAALGLAVIFIYLVLASQFGSFLQPVAIMASLPLSLIGVLLALAMTGTTLNIFSIIGFIMLMGLVTKNAILLVDFTNQAIRNGVPLREAIFEAGQVRLRPILMTTLAMIFGMLPMAIGVGAGGELLAPMGRAVIGGVITSTLLTLLIVPVLYTYIYGFTERVKARWRRSHQHQETAAHAAEPEHPALADQTDPSGTPRPT</sequence>
<dbReference type="SUPFAM" id="SSF82693">
    <property type="entry name" value="Multidrug efflux transporter AcrB pore domain, PN1, PN2, PC1 and PC2 subdomains"/>
    <property type="match status" value="3"/>
</dbReference>
<keyword evidence="4" id="KW-1185">Reference proteome</keyword>
<evidence type="ECO:0000313" key="3">
    <source>
        <dbReference type="EMBL" id="MFC4309673.1"/>
    </source>
</evidence>
<dbReference type="EMBL" id="JBHSDU010000003">
    <property type="protein sequence ID" value="MFC4309673.1"/>
    <property type="molecule type" value="Genomic_DNA"/>
</dbReference>
<feature type="region of interest" description="Disordered" evidence="1">
    <location>
        <begin position="1039"/>
        <end position="1070"/>
    </location>
</feature>
<name>A0ABV8SQ06_9GAMM</name>
<evidence type="ECO:0000256" key="2">
    <source>
        <dbReference type="SAM" id="Phobius"/>
    </source>
</evidence>
<dbReference type="Pfam" id="PF00873">
    <property type="entry name" value="ACR_tran"/>
    <property type="match status" value="1"/>
</dbReference>
<dbReference type="Gene3D" id="3.30.70.1320">
    <property type="entry name" value="Multidrug efflux transporter AcrB pore domain like"/>
    <property type="match status" value="1"/>
</dbReference>
<feature type="transmembrane region" description="Helical" evidence="2">
    <location>
        <begin position="338"/>
        <end position="354"/>
    </location>
</feature>
<reference evidence="4" key="1">
    <citation type="journal article" date="2019" name="Int. J. Syst. Evol. Microbiol.">
        <title>The Global Catalogue of Microorganisms (GCM) 10K type strain sequencing project: providing services to taxonomists for standard genome sequencing and annotation.</title>
        <authorList>
            <consortium name="The Broad Institute Genomics Platform"/>
            <consortium name="The Broad Institute Genome Sequencing Center for Infectious Disease"/>
            <person name="Wu L."/>
            <person name="Ma J."/>
        </authorList>
    </citation>
    <scope>NUCLEOTIDE SEQUENCE [LARGE SCALE GENOMIC DNA]</scope>
    <source>
        <strain evidence="4">CGMCC 1.10759</strain>
    </source>
</reference>
<keyword evidence="2" id="KW-1133">Transmembrane helix</keyword>
<keyword evidence="2" id="KW-0472">Membrane</keyword>
<protein>
    <submittedName>
        <fullName evidence="3">Efflux RND transporter permease subunit</fullName>
    </submittedName>
</protein>
<feature type="transmembrane region" description="Helical" evidence="2">
    <location>
        <begin position="971"/>
        <end position="991"/>
    </location>
</feature>
<dbReference type="RefSeq" id="WP_380596711.1">
    <property type="nucleotide sequence ID" value="NZ_JBHSDU010000003.1"/>
</dbReference>
<dbReference type="SUPFAM" id="SSF82714">
    <property type="entry name" value="Multidrug efflux transporter AcrB TolC docking domain, DN and DC subdomains"/>
    <property type="match status" value="2"/>
</dbReference>
<dbReference type="PANTHER" id="PTHR32063:SF0">
    <property type="entry name" value="SWARMING MOTILITY PROTEIN SWRC"/>
    <property type="match status" value="1"/>
</dbReference>
<feature type="transmembrane region" description="Helical" evidence="2">
    <location>
        <begin position="460"/>
        <end position="482"/>
    </location>
</feature>
<dbReference type="InterPro" id="IPR001036">
    <property type="entry name" value="Acrflvin-R"/>
</dbReference>
<dbReference type="Gene3D" id="3.30.2090.10">
    <property type="entry name" value="Multidrug efflux transporter AcrB TolC docking domain, DN and DC subdomains"/>
    <property type="match status" value="2"/>
</dbReference>
<feature type="transmembrane region" description="Helical" evidence="2">
    <location>
        <begin position="867"/>
        <end position="885"/>
    </location>
</feature>
<accession>A0ABV8SQ06</accession>
<dbReference type="SUPFAM" id="SSF82866">
    <property type="entry name" value="Multidrug efflux transporter AcrB transmembrane domain"/>
    <property type="match status" value="2"/>
</dbReference>
<keyword evidence="2" id="KW-0812">Transmembrane</keyword>
<comment type="caution">
    <text evidence="3">The sequence shown here is derived from an EMBL/GenBank/DDBJ whole genome shotgun (WGS) entry which is preliminary data.</text>
</comment>
<feature type="transmembrane region" description="Helical" evidence="2">
    <location>
        <begin position="922"/>
        <end position="943"/>
    </location>
</feature>